<name>A0ABW7UHW8_9ACTN</name>
<dbReference type="InterPro" id="IPR013517">
    <property type="entry name" value="FG-GAP"/>
</dbReference>
<evidence type="ECO:0000313" key="3">
    <source>
        <dbReference type="Proteomes" id="UP001611339"/>
    </source>
</evidence>
<evidence type="ECO:0000313" key="2">
    <source>
        <dbReference type="EMBL" id="MFI1717900.1"/>
    </source>
</evidence>
<dbReference type="Proteomes" id="UP001611339">
    <property type="component" value="Unassembled WGS sequence"/>
</dbReference>
<organism evidence="2 3">
    <name type="scientific">Streptomyces litmocidini</name>
    <dbReference type="NCBI Taxonomy" id="67318"/>
    <lineage>
        <taxon>Bacteria</taxon>
        <taxon>Bacillati</taxon>
        <taxon>Actinomycetota</taxon>
        <taxon>Actinomycetes</taxon>
        <taxon>Kitasatosporales</taxon>
        <taxon>Streptomycetaceae</taxon>
        <taxon>Streptomyces</taxon>
    </lineage>
</organism>
<gene>
    <name evidence="2" type="ORF">ACH407_30630</name>
</gene>
<keyword evidence="3" id="KW-1185">Reference proteome</keyword>
<proteinExistence type="predicted"/>
<sequence>MSHARPYHRRLVARDTAGVLWLYLGKGDGTFAARTKIGGGWNAYQHLVGVGDADRDGRPDLVGFGPQGEDYLYRGTGDWKTPFLGREFAGLTIGIGGPYNSIA</sequence>
<dbReference type="RefSeq" id="WP_398712386.1">
    <property type="nucleotide sequence ID" value="NZ_JBIRUI010000017.1"/>
</dbReference>
<evidence type="ECO:0000256" key="1">
    <source>
        <dbReference type="ARBA" id="ARBA00022729"/>
    </source>
</evidence>
<dbReference type="SUPFAM" id="SSF69318">
    <property type="entry name" value="Integrin alpha N-terminal domain"/>
    <property type="match status" value="1"/>
</dbReference>
<dbReference type="EMBL" id="JBIRUI010000017">
    <property type="protein sequence ID" value="MFI1717900.1"/>
    <property type="molecule type" value="Genomic_DNA"/>
</dbReference>
<protein>
    <submittedName>
        <fullName evidence="2">FG-GAP repeat domain-containing protein</fullName>
    </submittedName>
</protein>
<dbReference type="InterPro" id="IPR028994">
    <property type="entry name" value="Integrin_alpha_N"/>
</dbReference>
<accession>A0ABW7UHW8</accession>
<comment type="caution">
    <text evidence="2">The sequence shown here is derived from an EMBL/GenBank/DDBJ whole genome shotgun (WGS) entry which is preliminary data.</text>
</comment>
<dbReference type="Pfam" id="PF13517">
    <property type="entry name" value="FG-GAP_3"/>
    <property type="match status" value="1"/>
</dbReference>
<reference evidence="2 3" key="1">
    <citation type="submission" date="2024-10" db="EMBL/GenBank/DDBJ databases">
        <title>The Natural Products Discovery Center: Release of the First 8490 Sequenced Strains for Exploring Actinobacteria Biosynthetic Diversity.</title>
        <authorList>
            <person name="Kalkreuter E."/>
            <person name="Kautsar S.A."/>
            <person name="Yang D."/>
            <person name="Bader C.D."/>
            <person name="Teijaro C.N."/>
            <person name="Fluegel L."/>
            <person name="Davis C.M."/>
            <person name="Simpson J.R."/>
            <person name="Lauterbach L."/>
            <person name="Steele A.D."/>
            <person name="Gui C."/>
            <person name="Meng S."/>
            <person name="Li G."/>
            <person name="Viehrig K."/>
            <person name="Ye F."/>
            <person name="Su P."/>
            <person name="Kiefer A.F."/>
            <person name="Nichols A."/>
            <person name="Cepeda A.J."/>
            <person name="Yan W."/>
            <person name="Fan B."/>
            <person name="Jiang Y."/>
            <person name="Adhikari A."/>
            <person name="Zheng C.-J."/>
            <person name="Schuster L."/>
            <person name="Cowan T.M."/>
            <person name="Smanski M.J."/>
            <person name="Chevrette M.G."/>
            <person name="De Carvalho L.P.S."/>
            <person name="Shen B."/>
        </authorList>
    </citation>
    <scope>NUCLEOTIDE SEQUENCE [LARGE SCALE GENOMIC DNA]</scope>
    <source>
        <strain evidence="2 3">NPDC020602</strain>
    </source>
</reference>
<keyword evidence="1" id="KW-0732">Signal</keyword>